<proteinExistence type="predicted"/>
<feature type="region of interest" description="Disordered" evidence="1">
    <location>
        <begin position="330"/>
        <end position="641"/>
    </location>
</feature>
<dbReference type="EMBL" id="JBIMZQ010000061">
    <property type="protein sequence ID" value="KAL3657704.1"/>
    <property type="molecule type" value="Genomic_DNA"/>
</dbReference>
<feature type="compositionally biased region" description="Basic residues" evidence="1">
    <location>
        <begin position="454"/>
        <end position="465"/>
    </location>
</feature>
<feature type="compositionally biased region" description="Basic residues" evidence="1">
    <location>
        <begin position="624"/>
        <end position="635"/>
    </location>
</feature>
<protein>
    <submittedName>
        <fullName evidence="2">Uncharacterized protein</fullName>
    </submittedName>
</protein>
<feature type="compositionally biased region" description="Polar residues" evidence="1">
    <location>
        <begin position="562"/>
        <end position="572"/>
    </location>
</feature>
<reference evidence="2 3" key="1">
    <citation type="submission" date="2024-09" db="EMBL/GenBank/DDBJ databases">
        <title>Genome sequencing and assembly of Phytophthora oleae, isolate VK10A, causative agent of rot of olive drupes.</title>
        <authorList>
            <person name="Conti Taguali S."/>
            <person name="Riolo M."/>
            <person name="La Spada F."/>
            <person name="Cacciola S.O."/>
            <person name="Dionisio G."/>
        </authorList>
    </citation>
    <scope>NUCLEOTIDE SEQUENCE [LARGE SCALE GENOMIC DNA]</scope>
    <source>
        <strain evidence="2 3">VK10A</strain>
    </source>
</reference>
<feature type="region of interest" description="Disordered" evidence="1">
    <location>
        <begin position="272"/>
        <end position="309"/>
    </location>
</feature>
<organism evidence="2 3">
    <name type="scientific">Phytophthora oleae</name>
    <dbReference type="NCBI Taxonomy" id="2107226"/>
    <lineage>
        <taxon>Eukaryota</taxon>
        <taxon>Sar</taxon>
        <taxon>Stramenopiles</taxon>
        <taxon>Oomycota</taxon>
        <taxon>Peronosporomycetes</taxon>
        <taxon>Peronosporales</taxon>
        <taxon>Peronosporaceae</taxon>
        <taxon>Phytophthora</taxon>
    </lineage>
</organism>
<feature type="compositionally biased region" description="Pro residues" evidence="1">
    <location>
        <begin position="434"/>
        <end position="445"/>
    </location>
</feature>
<feature type="compositionally biased region" description="Polar residues" evidence="1">
    <location>
        <begin position="371"/>
        <end position="381"/>
    </location>
</feature>
<comment type="caution">
    <text evidence="2">The sequence shown here is derived from an EMBL/GenBank/DDBJ whole genome shotgun (WGS) entry which is preliminary data.</text>
</comment>
<accession>A0ABD3EU55</accession>
<evidence type="ECO:0000313" key="3">
    <source>
        <dbReference type="Proteomes" id="UP001632037"/>
    </source>
</evidence>
<dbReference type="AlphaFoldDB" id="A0ABD3EU55"/>
<keyword evidence="3" id="KW-1185">Reference proteome</keyword>
<feature type="compositionally biased region" description="Low complexity" evidence="1">
    <location>
        <begin position="354"/>
        <end position="368"/>
    </location>
</feature>
<evidence type="ECO:0000313" key="2">
    <source>
        <dbReference type="EMBL" id="KAL3657704.1"/>
    </source>
</evidence>
<feature type="compositionally biased region" description="Acidic residues" evidence="1">
    <location>
        <begin position="337"/>
        <end position="348"/>
    </location>
</feature>
<sequence length="664" mass="71189">MSGGQELEAPGVPALFFDKHSPLDEKYISSVHSIAETTVHDVVQEAVEDLTRAVADATQWLADAVRGELLSQSVASAEPIEEGQTELSFTEPPESVESLQAQSETLPLTLSLTQPSSAVVHAVAKATVEAVTVEALKNIVQAVEKATEWFSQAVENELVSKSVAPDESVVLDNATEWSTESDDNAPIVHAVTGASIVFIDPDITEIPEAVDAPQLSLQASEISVSHLHELAKATTEEVVRRALDDVTKAIGDASQRFTQDVSGELLAKAVAEATPEENSPSLIADIDPPAPVPALQLPHSAPSSPEQAAECHELAVPFVNDVVSTALQQVKPANPLESEEYANEEYEEYTPINSPAASSRSPLPSSRSAEQETQPEIQANVASGRATPPDTKATPRKKSPITSKRGLGTPRLKEKAPSSAPPLLPSPRTDEPPTEPAPSILPPLVLPVVQSTAKTKRLKTPRKTPRVASSNDEEVYAMDSSRSSSSRLNKHSSRVPIATAELELTPKSSARAAALIYAQQPPSSRHHQHHHHKPKKLRDYATQTSPPPSPPLPRQFLPGVQDESNSNEQPKPQSKHSPRDTPSLESSVVKKPESSSNTLLAPLSKTPVISPSTDSSTKASSPSRSHKSHGHKPSPNKRSGYCQRCTFEGRSCKINDCLKHQALK</sequence>
<feature type="compositionally biased region" description="Basic residues" evidence="1">
    <location>
        <begin position="524"/>
        <end position="536"/>
    </location>
</feature>
<feature type="compositionally biased region" description="Low complexity" evidence="1">
    <location>
        <begin position="610"/>
        <end position="623"/>
    </location>
</feature>
<evidence type="ECO:0000256" key="1">
    <source>
        <dbReference type="SAM" id="MobiDB-lite"/>
    </source>
</evidence>
<gene>
    <name evidence="2" type="ORF">V7S43_017279</name>
</gene>
<dbReference type="Proteomes" id="UP001632037">
    <property type="component" value="Unassembled WGS sequence"/>
</dbReference>
<name>A0ABD3EU55_9STRA</name>